<feature type="compositionally biased region" description="Polar residues" evidence="4">
    <location>
        <begin position="375"/>
        <end position="388"/>
    </location>
</feature>
<dbReference type="InterPro" id="IPR036770">
    <property type="entry name" value="Ankyrin_rpt-contain_sf"/>
</dbReference>
<dbReference type="Proteomes" id="UP000663865">
    <property type="component" value="Unassembled WGS sequence"/>
</dbReference>
<name>A0A817V802_9BILA</name>
<sequence>MSMLVSSRLLPPAVPSPSMTIYDKSIDHKHQTNMTSLPKYFNVPFAIQHGYFRCIRYLLQLHYDPNERDGQLRTPLILCSYVENDRWSLSIAQNLLEKGAKIALEDHARRNAMHHACALQRLQLVRLYLSCLDFNIDTKDCEGNTCLHYAAITGNCDIAELIIRSAEKFGIRLDQYVNREGNFVLFCSVLFYSIDKYNHTRYVCFFFLLLLRRLCLGCSAAALALKYGHIECANQITHRDWDEFFVVPRPLSIYESPSCPDGNQTIVLQTKKKSASNKKSETHPSSLSFGLLKIIFNDSDTSYSHHLAGLCKQVKQHRHHQHSKHNKHEAPQTSTAMTINKLDRTKSTLVNGTQYSSTEAVVNETQSTKEHQRNFDANGNLNGSNRSSPRTQLLVQQNHLNKSTSSHQNSCFIQKTTSKTQLSIDDLNSTKFNNEGTKSKTNKSTTYVQTSHSTFNRSENTDSRTKSRFLNSTTSMLNNQTFIHSSTSQASSSKIKATAVLSTPSNTKLSSNNHLDSVKNHPRHPFSFVGSDSSTYSQTLYAGRSVSAIVQQSNAKSNDSSCSIHEAKERTCRYNKPEELFGLRPEELFAPEQHQPKIIDQNSSINTNETARLKRNQLQKQQYMWQHDVDKIINLYNVHHCANYRKPATQPPPTIPATQTVAQSEANGESTTNGRSRRGSITKHNATNLKSSNYSKQSLNTSLNIPRRNSISRPSIKLTNA</sequence>
<keyword evidence="1" id="KW-0677">Repeat</keyword>
<feature type="region of interest" description="Disordered" evidence="4">
    <location>
        <begin position="647"/>
        <end position="721"/>
    </location>
</feature>
<keyword evidence="2 3" id="KW-0040">ANK repeat</keyword>
<dbReference type="SMART" id="SM00248">
    <property type="entry name" value="ANK"/>
    <property type="match status" value="5"/>
</dbReference>
<dbReference type="AlphaFoldDB" id="A0A817V802"/>
<proteinExistence type="predicted"/>
<accession>A0A817V802</accession>
<evidence type="ECO:0000313" key="5">
    <source>
        <dbReference type="EMBL" id="CAF3342994.1"/>
    </source>
</evidence>
<comment type="caution">
    <text evidence="5">The sequence shown here is derived from an EMBL/GenBank/DDBJ whole genome shotgun (WGS) entry which is preliminary data.</text>
</comment>
<feature type="region of interest" description="Disordered" evidence="4">
    <location>
        <begin position="367"/>
        <end position="388"/>
    </location>
</feature>
<dbReference type="PANTHER" id="PTHR24173">
    <property type="entry name" value="ANKYRIN REPEAT CONTAINING"/>
    <property type="match status" value="1"/>
</dbReference>
<dbReference type="InterPro" id="IPR002110">
    <property type="entry name" value="Ankyrin_rpt"/>
</dbReference>
<feature type="repeat" description="ANK" evidence="3">
    <location>
        <begin position="142"/>
        <end position="174"/>
    </location>
</feature>
<protein>
    <submittedName>
        <fullName evidence="5">Uncharacterized protein</fullName>
    </submittedName>
</protein>
<gene>
    <name evidence="5" type="ORF">KIK155_LOCUS2890</name>
</gene>
<dbReference type="Gene3D" id="1.25.40.20">
    <property type="entry name" value="Ankyrin repeat-containing domain"/>
    <property type="match status" value="1"/>
</dbReference>
<evidence type="ECO:0000256" key="3">
    <source>
        <dbReference type="PROSITE-ProRule" id="PRU00023"/>
    </source>
</evidence>
<dbReference type="SUPFAM" id="SSF48403">
    <property type="entry name" value="Ankyrin repeat"/>
    <property type="match status" value="1"/>
</dbReference>
<dbReference type="EMBL" id="CAJNYV010000111">
    <property type="protein sequence ID" value="CAF3342994.1"/>
    <property type="molecule type" value="Genomic_DNA"/>
</dbReference>
<evidence type="ECO:0000313" key="6">
    <source>
        <dbReference type="Proteomes" id="UP000663865"/>
    </source>
</evidence>
<evidence type="ECO:0000256" key="4">
    <source>
        <dbReference type="SAM" id="MobiDB-lite"/>
    </source>
</evidence>
<dbReference type="PANTHER" id="PTHR24173:SF74">
    <property type="entry name" value="ANKYRIN REPEAT DOMAIN-CONTAINING PROTEIN 16"/>
    <property type="match status" value="1"/>
</dbReference>
<organism evidence="5 6">
    <name type="scientific">Rotaria socialis</name>
    <dbReference type="NCBI Taxonomy" id="392032"/>
    <lineage>
        <taxon>Eukaryota</taxon>
        <taxon>Metazoa</taxon>
        <taxon>Spiralia</taxon>
        <taxon>Gnathifera</taxon>
        <taxon>Rotifera</taxon>
        <taxon>Eurotatoria</taxon>
        <taxon>Bdelloidea</taxon>
        <taxon>Philodinida</taxon>
        <taxon>Philodinidae</taxon>
        <taxon>Rotaria</taxon>
    </lineage>
</organism>
<feature type="compositionally biased region" description="Polar residues" evidence="4">
    <location>
        <begin position="442"/>
        <end position="458"/>
    </location>
</feature>
<evidence type="ECO:0000256" key="2">
    <source>
        <dbReference type="ARBA" id="ARBA00023043"/>
    </source>
</evidence>
<feature type="region of interest" description="Disordered" evidence="4">
    <location>
        <begin position="428"/>
        <end position="465"/>
    </location>
</feature>
<evidence type="ECO:0000256" key="1">
    <source>
        <dbReference type="ARBA" id="ARBA00022737"/>
    </source>
</evidence>
<dbReference type="PROSITE" id="PS50088">
    <property type="entry name" value="ANK_REPEAT"/>
    <property type="match status" value="1"/>
</dbReference>
<dbReference type="Pfam" id="PF12796">
    <property type="entry name" value="Ank_2"/>
    <property type="match status" value="1"/>
</dbReference>
<feature type="compositionally biased region" description="Polar residues" evidence="4">
    <location>
        <begin position="682"/>
        <end position="721"/>
    </location>
</feature>
<feature type="compositionally biased region" description="Polar residues" evidence="4">
    <location>
        <begin position="664"/>
        <end position="674"/>
    </location>
</feature>
<reference evidence="5" key="1">
    <citation type="submission" date="2021-02" db="EMBL/GenBank/DDBJ databases">
        <authorList>
            <person name="Nowell W R."/>
        </authorList>
    </citation>
    <scope>NUCLEOTIDE SEQUENCE</scope>
</reference>